<dbReference type="Proteomes" id="UP000704712">
    <property type="component" value="Unassembled WGS sequence"/>
</dbReference>
<accession>A0A8S9U153</accession>
<evidence type="ECO:0000256" key="7">
    <source>
        <dbReference type="SAM" id="SignalP"/>
    </source>
</evidence>
<evidence type="ECO:0000256" key="1">
    <source>
        <dbReference type="ARBA" id="ARBA00004340"/>
    </source>
</evidence>
<evidence type="ECO:0000256" key="2">
    <source>
        <dbReference type="ARBA" id="ARBA00004613"/>
    </source>
</evidence>
<dbReference type="EMBL" id="JAACNO010002657">
    <property type="protein sequence ID" value="KAF4131888.1"/>
    <property type="molecule type" value="Genomic_DNA"/>
</dbReference>
<organism evidence="9 10">
    <name type="scientific">Phytophthora infestans</name>
    <name type="common">Potato late blight agent</name>
    <name type="synonym">Botrytis infestans</name>
    <dbReference type="NCBI Taxonomy" id="4787"/>
    <lineage>
        <taxon>Eukaryota</taxon>
        <taxon>Sar</taxon>
        <taxon>Stramenopiles</taxon>
        <taxon>Oomycota</taxon>
        <taxon>Peronosporomycetes</taxon>
        <taxon>Peronosporales</taxon>
        <taxon>Peronosporaceae</taxon>
        <taxon>Phytophthora</taxon>
    </lineage>
</organism>
<evidence type="ECO:0000313" key="10">
    <source>
        <dbReference type="Proteomes" id="UP000704712"/>
    </source>
</evidence>
<keyword evidence="6" id="KW-0843">Virulence</keyword>
<name>A0A8S9U153_PHYIN</name>
<evidence type="ECO:0000256" key="6">
    <source>
        <dbReference type="ARBA" id="ARBA00023026"/>
    </source>
</evidence>
<evidence type="ECO:0000256" key="3">
    <source>
        <dbReference type="ARBA" id="ARBA00010400"/>
    </source>
</evidence>
<dbReference type="InterPro" id="IPR054463">
    <property type="entry name" value="PexRD54_WY"/>
</dbReference>
<dbReference type="SMR" id="A0A8S9U153"/>
<evidence type="ECO:0000256" key="4">
    <source>
        <dbReference type="ARBA" id="ARBA00022525"/>
    </source>
</evidence>
<dbReference type="Pfam" id="PF22748">
    <property type="entry name" value="PexRD54_WY"/>
    <property type="match status" value="1"/>
</dbReference>
<sequence>MHLFSLTAVAFVIASLSVDASVAKDPRGHAPNRTEVDTVNASSSTRLLRKNSTVDLVGEERAPSVVENIKALVKSSAVTPAKLQQWLDERLPAGLVFKNMNLDEPKIFSLLHEPNFVKWVQYADDLSAKSSHKESSVISTLTSLHGDKVVYDTIQAAKKYPQLSELALKLEKDQIRFWIATRKDPSVFFEALNLNWVGTSIFSKPEFSAWLKYVDDVNARHPKKTPFSIIPTLKQHVAQSDEADTDVLLKLIANGKATAETKTVANKVDSALFDFWLSKRETPDKVMDAFKHGSTAQAFLGSSRWKEWERYLSVYNARYPEKKTTVIETLTRKYGDAQLLDTLITASSKGETKTLAAKLQAQQFDRWMSLKESPLDVYNRLRPSYGDRSFFDEPQLNVWVSYMNVFVDKNPSKVDKMFLELGDTFGNMHLFRVLGEAKKFPNMESTTAKLQMEKASTLFASGKSPEDIFRVLALDKVGNDILSNTLFHKWLAYLQKFNKEHEQPRIVV</sequence>
<evidence type="ECO:0000256" key="5">
    <source>
        <dbReference type="ARBA" id="ARBA00022729"/>
    </source>
</evidence>
<comment type="similarity">
    <text evidence="3">Belongs to the RxLR effector family.</text>
</comment>
<evidence type="ECO:0000259" key="8">
    <source>
        <dbReference type="Pfam" id="PF22748"/>
    </source>
</evidence>
<feature type="domain" description="RxLR effector PexRD54 WY" evidence="8">
    <location>
        <begin position="174"/>
        <end position="214"/>
    </location>
</feature>
<feature type="signal peptide" evidence="7">
    <location>
        <begin position="1"/>
        <end position="23"/>
    </location>
</feature>
<keyword evidence="5 7" id="KW-0732">Signal</keyword>
<feature type="chain" id="PRO_5035759871" description="RxLR effector PexRD54 WY domain-containing protein" evidence="7">
    <location>
        <begin position="24"/>
        <end position="508"/>
    </location>
</feature>
<keyword evidence="4" id="KW-0964">Secreted</keyword>
<evidence type="ECO:0000313" key="9">
    <source>
        <dbReference type="EMBL" id="KAF4131888.1"/>
    </source>
</evidence>
<comment type="caution">
    <text evidence="9">The sequence shown here is derived from an EMBL/GenBank/DDBJ whole genome shotgun (WGS) entry which is preliminary data.</text>
</comment>
<proteinExistence type="inferred from homology"/>
<gene>
    <name evidence="9" type="ORF">GN958_ATG18921</name>
</gene>
<dbReference type="OMA" id="SSRWKEW"/>
<protein>
    <recommendedName>
        <fullName evidence="8">RxLR effector PexRD54 WY domain-containing protein</fullName>
    </recommendedName>
</protein>
<dbReference type="AlphaFoldDB" id="A0A8S9U153"/>
<reference evidence="9" key="1">
    <citation type="submission" date="2020-03" db="EMBL/GenBank/DDBJ databases">
        <title>Hybrid Assembly of Korean Phytophthora infestans isolates.</title>
        <authorList>
            <person name="Prokchorchik M."/>
            <person name="Lee Y."/>
            <person name="Seo J."/>
            <person name="Cho J.-H."/>
            <person name="Park Y.-E."/>
            <person name="Jang D.-C."/>
            <person name="Im J.-S."/>
            <person name="Choi J.-G."/>
            <person name="Park H.-J."/>
            <person name="Lee G.-B."/>
            <person name="Lee Y.-G."/>
            <person name="Hong S.-Y."/>
            <person name="Cho K."/>
            <person name="Sohn K.H."/>
        </authorList>
    </citation>
    <scope>NUCLEOTIDE SEQUENCE</scope>
    <source>
        <strain evidence="9">KR_2_A2</strain>
    </source>
</reference>
<comment type="subcellular location">
    <subcellularLocation>
        <location evidence="1">Host cell</location>
    </subcellularLocation>
    <subcellularLocation>
        <location evidence="2">Secreted</location>
    </subcellularLocation>
</comment>